<dbReference type="PANTHER" id="PTHR43798">
    <property type="entry name" value="MONOACYLGLYCEROL LIPASE"/>
    <property type="match status" value="1"/>
</dbReference>
<protein>
    <submittedName>
        <fullName evidence="2">Alpha/beta hydrolase</fullName>
    </submittedName>
</protein>
<dbReference type="Pfam" id="PF12697">
    <property type="entry name" value="Abhydrolase_6"/>
    <property type="match status" value="1"/>
</dbReference>
<dbReference type="Gene3D" id="3.40.50.1820">
    <property type="entry name" value="alpha/beta hydrolase"/>
    <property type="match status" value="1"/>
</dbReference>
<name>W5Y0E7_9CORY</name>
<evidence type="ECO:0000313" key="3">
    <source>
        <dbReference type="Proteomes" id="UP000019222"/>
    </source>
</evidence>
<dbReference type="Proteomes" id="UP000019222">
    <property type="component" value="Chromosome"/>
</dbReference>
<dbReference type="EMBL" id="CP004353">
    <property type="protein sequence ID" value="AHI22697.1"/>
    <property type="molecule type" value="Genomic_DNA"/>
</dbReference>
<dbReference type="HOGENOM" id="CLU_067813_0_0_11"/>
<dbReference type="STRING" id="1224164.B843_06560"/>
<dbReference type="PATRIC" id="fig|1224164.3.peg.1313"/>
<feature type="domain" description="AB hydrolase-1" evidence="1">
    <location>
        <begin position="71"/>
        <end position="340"/>
    </location>
</feature>
<accession>W5Y0E7</accession>
<dbReference type="GO" id="GO:0016020">
    <property type="term" value="C:membrane"/>
    <property type="evidence" value="ECO:0007669"/>
    <property type="project" value="TreeGrafter"/>
</dbReference>
<dbReference type="AlphaFoldDB" id="W5Y0E7"/>
<gene>
    <name evidence="2" type="ORF">B843_06560</name>
</gene>
<keyword evidence="3" id="KW-1185">Reference proteome</keyword>
<proteinExistence type="predicted"/>
<organism evidence="2 3">
    <name type="scientific">Corynebacterium vitaeruminis DSM 20294</name>
    <dbReference type="NCBI Taxonomy" id="1224164"/>
    <lineage>
        <taxon>Bacteria</taxon>
        <taxon>Bacillati</taxon>
        <taxon>Actinomycetota</taxon>
        <taxon>Actinomycetes</taxon>
        <taxon>Mycobacteriales</taxon>
        <taxon>Corynebacteriaceae</taxon>
        <taxon>Corynebacterium</taxon>
    </lineage>
</organism>
<dbReference type="RefSeq" id="WP_025252722.1">
    <property type="nucleotide sequence ID" value="NZ_CP004353.1"/>
</dbReference>
<dbReference type="SUPFAM" id="SSF53474">
    <property type="entry name" value="alpha/beta-Hydrolases"/>
    <property type="match status" value="1"/>
</dbReference>
<dbReference type="InterPro" id="IPR029058">
    <property type="entry name" value="AB_hydrolase_fold"/>
</dbReference>
<dbReference type="InterPro" id="IPR050266">
    <property type="entry name" value="AB_hydrolase_sf"/>
</dbReference>
<evidence type="ECO:0000259" key="1">
    <source>
        <dbReference type="Pfam" id="PF12697"/>
    </source>
</evidence>
<dbReference type="InterPro" id="IPR000073">
    <property type="entry name" value="AB_hydrolase_1"/>
</dbReference>
<dbReference type="eggNOG" id="COG0596">
    <property type="taxonomic scope" value="Bacteria"/>
</dbReference>
<sequence>MKKALRIAGVVLAALLAAGAMGVGGWAWYTTGYHGRLVRALEKAGFAEQRVEVNGVELNVGVSRPRDATPIVLIHGQASAWRQYGYALRDLARTNQIFAIDVPGHGGSARMGSYKATEVAEVLAGYIATIGQPVTLSGHSSGGQLAAIIAAAHPELVKSVVLEDPPFFATELPAAKNTWNYQDLATETHEFLASGEDDWQGYQWRTQKLWEFFGGSAQGFIDDGADYHEKHPGEPITLWMMPPAMNEAEVYVMDYDPAFGDAFYTGYWNEGFDQAATLAAIKAPVTYVHCRARYEGEVLLAAASDADAARVMESLPAGATKIESDSGHNFPVEKREQFVDIIRSTVN</sequence>
<reference evidence="2 3" key="1">
    <citation type="submission" date="2013-02" db="EMBL/GenBank/DDBJ databases">
        <title>The complete genome sequence of Corynebacterium vitaeruminis DSM 20294.</title>
        <authorList>
            <person name="Ruckert C."/>
            <person name="Albersmeier A."/>
            <person name="Kalinowski J."/>
        </authorList>
    </citation>
    <scope>NUCLEOTIDE SEQUENCE [LARGE SCALE GENOMIC DNA]</scope>
    <source>
        <strain evidence="3">ATCC 10234</strain>
    </source>
</reference>
<evidence type="ECO:0000313" key="2">
    <source>
        <dbReference type="EMBL" id="AHI22697.1"/>
    </source>
</evidence>
<dbReference type="KEGG" id="cvt:B843_06560"/>
<keyword evidence="2" id="KW-0378">Hydrolase</keyword>
<dbReference type="PANTHER" id="PTHR43798:SF33">
    <property type="entry name" value="HYDROLASE, PUTATIVE (AFU_ORTHOLOGUE AFUA_2G14860)-RELATED"/>
    <property type="match status" value="1"/>
</dbReference>
<dbReference type="GO" id="GO:0016787">
    <property type="term" value="F:hydrolase activity"/>
    <property type="evidence" value="ECO:0007669"/>
    <property type="project" value="UniProtKB-KW"/>
</dbReference>